<feature type="transmembrane region" description="Helical" evidence="1">
    <location>
        <begin position="22"/>
        <end position="46"/>
    </location>
</feature>
<keyword evidence="1" id="KW-0812">Transmembrane</keyword>
<keyword evidence="1" id="KW-1133">Transmembrane helix</keyword>
<evidence type="ECO:0000313" key="3">
    <source>
        <dbReference type="Proteomes" id="UP000004619"/>
    </source>
</evidence>
<gene>
    <name evidence="2" type="ORF">FAEPRAA2165_01622</name>
</gene>
<keyword evidence="3" id="KW-1185">Reference proteome</keyword>
<dbReference type="Proteomes" id="UP000004619">
    <property type="component" value="Unassembled WGS sequence"/>
</dbReference>
<comment type="caution">
    <text evidence="2">The sequence shown here is derived from an EMBL/GenBank/DDBJ whole genome shotgun (WGS) entry which is preliminary data.</text>
</comment>
<accession>C7H5P9</accession>
<proteinExistence type="predicted"/>
<dbReference type="EMBL" id="ACOP02000045">
    <property type="protein sequence ID" value="EEU96730.1"/>
    <property type="molecule type" value="Genomic_DNA"/>
</dbReference>
<keyword evidence="1" id="KW-0472">Membrane</keyword>
<dbReference type="STRING" id="411483.FAEPRAA2165_01622"/>
<evidence type="ECO:0000256" key="1">
    <source>
        <dbReference type="SAM" id="Phobius"/>
    </source>
</evidence>
<reference evidence="2" key="1">
    <citation type="submission" date="2009-08" db="EMBL/GenBank/DDBJ databases">
        <authorList>
            <person name="Weinstock G."/>
            <person name="Sodergren E."/>
            <person name="Clifton S."/>
            <person name="Fulton L."/>
            <person name="Fulton B."/>
            <person name="Courtney L."/>
            <person name="Fronick C."/>
            <person name="Harrison M."/>
            <person name="Strong C."/>
            <person name="Farmer C."/>
            <person name="Delahaunty K."/>
            <person name="Markovic C."/>
            <person name="Hall O."/>
            <person name="Minx P."/>
            <person name="Tomlinson C."/>
            <person name="Mitreva M."/>
            <person name="Nelson J."/>
            <person name="Hou S."/>
            <person name="Wollam A."/>
            <person name="Pepin K.H."/>
            <person name="Johnson M."/>
            <person name="Bhonagiri V."/>
            <person name="Nash W.E."/>
            <person name="Warren W."/>
            <person name="Chinwalla A."/>
            <person name="Mardis E.R."/>
            <person name="Wilson R.K."/>
        </authorList>
    </citation>
    <scope>NUCLEOTIDE SEQUENCE [LARGE SCALE GENOMIC DNA]</scope>
    <source>
        <strain evidence="2">A2-165</strain>
    </source>
</reference>
<organism evidence="2 3">
    <name type="scientific">Faecalibacterium duncaniae (strain DSM 17677 / JCM 31915 / A2-165)</name>
    <name type="common">Faecalibacterium prausnitzii</name>
    <dbReference type="NCBI Taxonomy" id="411483"/>
    <lineage>
        <taxon>Bacteria</taxon>
        <taxon>Bacillati</taxon>
        <taxon>Bacillota</taxon>
        <taxon>Clostridia</taxon>
        <taxon>Eubacteriales</taxon>
        <taxon>Oscillospiraceae</taxon>
        <taxon>Faecalibacterium</taxon>
    </lineage>
</organism>
<sequence length="60" mass="7060">MEFYLKLIFIQLYASGKDTPCYISLLFHAFPFILIFFHGIATYILYHAQPKKKTPQFPTS</sequence>
<name>C7H5P9_FAED2</name>
<protein>
    <submittedName>
        <fullName evidence="2">Uncharacterized protein</fullName>
    </submittedName>
</protein>
<evidence type="ECO:0000313" key="2">
    <source>
        <dbReference type="EMBL" id="EEU96730.1"/>
    </source>
</evidence>
<dbReference type="AlphaFoldDB" id="C7H5P9"/>
<dbReference type="HOGENOM" id="CLU_2934666_0_0_9"/>